<proteinExistence type="predicted"/>
<feature type="signal peptide" evidence="2">
    <location>
        <begin position="1"/>
        <end position="19"/>
    </location>
</feature>
<dbReference type="Proteomes" id="UP000198767">
    <property type="component" value="Unassembled WGS sequence"/>
</dbReference>
<organism evidence="3 4">
    <name type="scientific">Epibacterium ulvae</name>
    <dbReference type="NCBI Taxonomy" id="1156985"/>
    <lineage>
        <taxon>Bacteria</taxon>
        <taxon>Pseudomonadati</taxon>
        <taxon>Pseudomonadota</taxon>
        <taxon>Alphaproteobacteria</taxon>
        <taxon>Rhodobacterales</taxon>
        <taxon>Roseobacteraceae</taxon>
        <taxon>Epibacterium</taxon>
    </lineage>
</organism>
<evidence type="ECO:0000313" key="3">
    <source>
        <dbReference type="EMBL" id="SCZ49358.1"/>
    </source>
</evidence>
<feature type="transmembrane region" description="Helical" evidence="1">
    <location>
        <begin position="29"/>
        <end position="47"/>
    </location>
</feature>
<reference evidence="3 4" key="1">
    <citation type="submission" date="2016-10" db="EMBL/GenBank/DDBJ databases">
        <authorList>
            <person name="de Groot N.N."/>
        </authorList>
    </citation>
    <scope>NUCLEOTIDE SEQUENCE [LARGE SCALE GENOMIC DNA]</scope>
    <source>
        <strain evidence="3 4">U95</strain>
    </source>
</reference>
<keyword evidence="1" id="KW-0472">Membrane</keyword>
<feature type="chain" id="PRO_5011608410" description="LPXTG-motif cell wall anchor domain-containing protein" evidence="2">
    <location>
        <begin position="20"/>
        <end position="59"/>
    </location>
</feature>
<keyword evidence="4" id="KW-1185">Reference proteome</keyword>
<dbReference type="AlphaFoldDB" id="A0A1G5PIV1"/>
<keyword evidence="2" id="KW-0732">Signal</keyword>
<keyword evidence="1" id="KW-0812">Transmembrane</keyword>
<protein>
    <recommendedName>
        <fullName evidence="5">LPXTG-motif cell wall anchor domain-containing protein</fullName>
    </recommendedName>
</protein>
<gene>
    <name evidence="3" type="ORF">SAMN04488118_10154</name>
</gene>
<dbReference type="STRING" id="1156985.SAMN04488118_10154"/>
<evidence type="ECO:0000256" key="2">
    <source>
        <dbReference type="SAM" id="SignalP"/>
    </source>
</evidence>
<dbReference type="RefSeq" id="WP_090214539.1">
    <property type="nucleotide sequence ID" value="NZ_CANMPF010000002.1"/>
</dbReference>
<dbReference type="EMBL" id="FMWG01000001">
    <property type="protein sequence ID" value="SCZ49358.1"/>
    <property type="molecule type" value="Genomic_DNA"/>
</dbReference>
<evidence type="ECO:0008006" key="5">
    <source>
        <dbReference type="Google" id="ProtNLM"/>
    </source>
</evidence>
<accession>A0A1G5PIV1</accession>
<evidence type="ECO:0000256" key="1">
    <source>
        <dbReference type="SAM" id="Phobius"/>
    </source>
</evidence>
<name>A0A1G5PIV1_9RHOB</name>
<keyword evidence="1" id="KW-1133">Transmembrane helix</keyword>
<sequence length="59" mass="6415">MKYLFPLLVVLGSPLYAHPAAHGHTHGDATWGIVVCGLAVLAGAVWFRRKSLSDKEERA</sequence>
<evidence type="ECO:0000313" key="4">
    <source>
        <dbReference type="Proteomes" id="UP000198767"/>
    </source>
</evidence>